<feature type="transmembrane region" description="Helical" evidence="1">
    <location>
        <begin position="71"/>
        <end position="89"/>
    </location>
</feature>
<keyword evidence="1" id="KW-1133">Transmembrane helix</keyword>
<dbReference type="KEGG" id="rama:IDM48_09590"/>
<keyword evidence="1" id="KW-0472">Membrane</keyword>
<evidence type="ECO:0000259" key="2">
    <source>
        <dbReference type="Pfam" id="PF07853"/>
    </source>
</evidence>
<feature type="transmembrane region" description="Helical" evidence="1">
    <location>
        <begin position="117"/>
        <end position="136"/>
    </location>
</feature>
<reference evidence="3 4" key="1">
    <citation type="submission" date="2020-09" db="EMBL/GenBank/DDBJ databases">
        <title>Investigation of environmental microbe.</title>
        <authorList>
            <person name="Ou Y."/>
            <person name="Kang Q."/>
        </authorList>
    </citation>
    <scope>NUCLEOTIDE SEQUENCE [LARGE SCALE GENOMIC DNA]</scope>
    <source>
        <strain evidence="3 4">KJZ-9</strain>
    </source>
</reference>
<dbReference type="RefSeq" id="WP_068168608.1">
    <property type="nucleotide sequence ID" value="NZ_CP061538.1"/>
</dbReference>
<proteinExistence type="predicted"/>
<dbReference type="Pfam" id="PF07853">
    <property type="entry name" value="DUF1648"/>
    <property type="match status" value="1"/>
</dbReference>
<protein>
    <submittedName>
        <fullName evidence="3">DUF1648 domain-containing protein</fullName>
    </submittedName>
</protein>
<name>A0A7H2BIW3_9MICC</name>
<dbReference type="EMBL" id="CP061538">
    <property type="protein sequence ID" value="QNV39609.1"/>
    <property type="molecule type" value="Genomic_DNA"/>
</dbReference>
<evidence type="ECO:0000313" key="4">
    <source>
        <dbReference type="Proteomes" id="UP000516421"/>
    </source>
</evidence>
<sequence>MENSPQLPGRTERPVPASPAKSSRILEGISAFVLVAGVIYAVVTYVGLPQIVPVHFGPNGEPDDWGDKNQFLLAPIMLCMVTLFCLVIARFPRIHNVPKTPSTAEGWQALYTCSRNMLLWTSIGVGLMLVFVTYSTSHPETSGPWMALLVLFILAPIVYYIPKMLKIAK</sequence>
<organism evidence="3 4">
    <name type="scientific">Rothia amarae</name>
    <dbReference type="NCBI Taxonomy" id="169480"/>
    <lineage>
        <taxon>Bacteria</taxon>
        <taxon>Bacillati</taxon>
        <taxon>Actinomycetota</taxon>
        <taxon>Actinomycetes</taxon>
        <taxon>Micrococcales</taxon>
        <taxon>Micrococcaceae</taxon>
        <taxon>Rothia</taxon>
    </lineage>
</organism>
<evidence type="ECO:0000256" key="1">
    <source>
        <dbReference type="SAM" id="Phobius"/>
    </source>
</evidence>
<keyword evidence="1" id="KW-0812">Transmembrane</keyword>
<gene>
    <name evidence="3" type="ORF">IDM48_09590</name>
</gene>
<feature type="transmembrane region" description="Helical" evidence="1">
    <location>
        <begin position="31"/>
        <end position="51"/>
    </location>
</feature>
<dbReference type="Proteomes" id="UP000516421">
    <property type="component" value="Chromosome"/>
</dbReference>
<keyword evidence="4" id="KW-1185">Reference proteome</keyword>
<feature type="transmembrane region" description="Helical" evidence="1">
    <location>
        <begin position="142"/>
        <end position="161"/>
    </location>
</feature>
<accession>A0A7H2BIW3</accession>
<dbReference type="InterPro" id="IPR012867">
    <property type="entry name" value="DUF1648"/>
</dbReference>
<evidence type="ECO:0000313" key="3">
    <source>
        <dbReference type="EMBL" id="QNV39609.1"/>
    </source>
</evidence>
<feature type="domain" description="DUF1648" evidence="2">
    <location>
        <begin position="33"/>
        <end position="78"/>
    </location>
</feature>
<dbReference type="AlphaFoldDB" id="A0A7H2BIW3"/>